<evidence type="ECO:0000256" key="1">
    <source>
        <dbReference type="SAM" id="Phobius"/>
    </source>
</evidence>
<feature type="transmembrane region" description="Helical" evidence="1">
    <location>
        <begin position="44"/>
        <end position="62"/>
    </location>
</feature>
<reference evidence="2 3" key="1">
    <citation type="submission" date="2019-09" db="EMBL/GenBank/DDBJ databases">
        <authorList>
            <person name="Chandra G."/>
            <person name="Truman W A."/>
        </authorList>
    </citation>
    <scope>NUCLEOTIDE SEQUENCE [LARGE SCALE GENOMIC DNA]</scope>
    <source>
        <strain evidence="2">PS655</strain>
    </source>
</reference>
<feature type="transmembrane region" description="Helical" evidence="1">
    <location>
        <begin position="12"/>
        <end position="32"/>
    </location>
</feature>
<name>A0A5E6X389_PSEFL</name>
<gene>
    <name evidence="2" type="ORF">PS655_05098</name>
</gene>
<evidence type="ECO:0000313" key="2">
    <source>
        <dbReference type="EMBL" id="VVN35199.1"/>
    </source>
</evidence>
<proteinExistence type="predicted"/>
<dbReference type="Proteomes" id="UP000327167">
    <property type="component" value="Unassembled WGS sequence"/>
</dbReference>
<keyword evidence="1" id="KW-0472">Membrane</keyword>
<evidence type="ECO:0000313" key="3">
    <source>
        <dbReference type="Proteomes" id="UP000327167"/>
    </source>
</evidence>
<dbReference type="EMBL" id="CABVHJ010000022">
    <property type="protein sequence ID" value="VVN35199.1"/>
    <property type="molecule type" value="Genomic_DNA"/>
</dbReference>
<organism evidence="2 3">
    <name type="scientific">Pseudomonas fluorescens</name>
    <dbReference type="NCBI Taxonomy" id="294"/>
    <lineage>
        <taxon>Bacteria</taxon>
        <taxon>Pseudomonadati</taxon>
        <taxon>Pseudomonadota</taxon>
        <taxon>Gammaproteobacteria</taxon>
        <taxon>Pseudomonadales</taxon>
        <taxon>Pseudomonadaceae</taxon>
        <taxon>Pseudomonas</taxon>
    </lineage>
</organism>
<dbReference type="AlphaFoldDB" id="A0A5E6X389"/>
<keyword evidence="1" id="KW-1133">Transmembrane helix</keyword>
<accession>A0A5E6X389</accession>
<sequence>MARLQLHAHFGTPVNSILLCAVVALPVIFHYWIGGEKKGPRERVLFLLFPFMGLVADLWLMVSLDHLAVLTGGFRRQPPEMDFQEAT</sequence>
<keyword evidence="1" id="KW-0812">Transmembrane</keyword>
<protein>
    <submittedName>
        <fullName evidence="2">Uncharacterized protein</fullName>
    </submittedName>
</protein>